<gene>
    <name evidence="2" type="ORF">NA56DRAFT_177740</name>
</gene>
<dbReference type="AlphaFoldDB" id="A0A2J6Q203"/>
<reference evidence="2 3" key="1">
    <citation type="submission" date="2016-05" db="EMBL/GenBank/DDBJ databases">
        <title>A degradative enzymes factory behind the ericoid mycorrhizal symbiosis.</title>
        <authorList>
            <consortium name="DOE Joint Genome Institute"/>
            <person name="Martino E."/>
            <person name="Morin E."/>
            <person name="Grelet G."/>
            <person name="Kuo A."/>
            <person name="Kohler A."/>
            <person name="Daghino S."/>
            <person name="Barry K."/>
            <person name="Choi C."/>
            <person name="Cichocki N."/>
            <person name="Clum A."/>
            <person name="Copeland A."/>
            <person name="Hainaut M."/>
            <person name="Haridas S."/>
            <person name="Labutti K."/>
            <person name="Lindquist E."/>
            <person name="Lipzen A."/>
            <person name="Khouja H.-R."/>
            <person name="Murat C."/>
            <person name="Ohm R."/>
            <person name="Olson A."/>
            <person name="Spatafora J."/>
            <person name="Veneault-Fourrey C."/>
            <person name="Henrissat B."/>
            <person name="Grigoriev I."/>
            <person name="Martin F."/>
            <person name="Perotto S."/>
        </authorList>
    </citation>
    <scope>NUCLEOTIDE SEQUENCE [LARGE SCALE GENOMIC DNA]</scope>
    <source>
        <strain evidence="2 3">UAMH 7357</strain>
    </source>
</reference>
<dbReference type="EMBL" id="KZ613485">
    <property type="protein sequence ID" value="PMD20311.1"/>
    <property type="molecule type" value="Genomic_DNA"/>
</dbReference>
<accession>A0A2J6Q203</accession>
<feature type="region of interest" description="Disordered" evidence="1">
    <location>
        <begin position="153"/>
        <end position="173"/>
    </location>
</feature>
<dbReference type="Proteomes" id="UP000235672">
    <property type="component" value="Unassembled WGS sequence"/>
</dbReference>
<sequence length="173" mass="19079">MAHHPGQQRRSISFKKQYFQGGCPIRLSSSIQPMLDHRIPNIELVDNAFLCGHEGCSYICGTESTMKKHTHPPHKAVFSSNHLAHQVFSQRHYTFTLIREPVCSANSLGDTLKEALQPLTLIPNFTPLFEQGEGPHGLNDRPVKKLRLIVKSSTQAPAVSTQSASVPLSGDGD</sequence>
<keyword evidence="3" id="KW-1185">Reference proteome</keyword>
<evidence type="ECO:0000256" key="1">
    <source>
        <dbReference type="SAM" id="MobiDB-lite"/>
    </source>
</evidence>
<protein>
    <submittedName>
        <fullName evidence="2">Uncharacterized protein</fullName>
    </submittedName>
</protein>
<proteinExistence type="predicted"/>
<name>A0A2J6Q203_9HELO</name>
<evidence type="ECO:0000313" key="3">
    <source>
        <dbReference type="Proteomes" id="UP000235672"/>
    </source>
</evidence>
<evidence type="ECO:0000313" key="2">
    <source>
        <dbReference type="EMBL" id="PMD20311.1"/>
    </source>
</evidence>
<feature type="compositionally biased region" description="Polar residues" evidence="1">
    <location>
        <begin position="153"/>
        <end position="166"/>
    </location>
</feature>
<organism evidence="2 3">
    <name type="scientific">Hyaloscypha hepaticicola</name>
    <dbReference type="NCBI Taxonomy" id="2082293"/>
    <lineage>
        <taxon>Eukaryota</taxon>
        <taxon>Fungi</taxon>
        <taxon>Dikarya</taxon>
        <taxon>Ascomycota</taxon>
        <taxon>Pezizomycotina</taxon>
        <taxon>Leotiomycetes</taxon>
        <taxon>Helotiales</taxon>
        <taxon>Hyaloscyphaceae</taxon>
        <taxon>Hyaloscypha</taxon>
    </lineage>
</organism>